<dbReference type="Gene3D" id="1.20.5.170">
    <property type="match status" value="1"/>
</dbReference>
<keyword evidence="4" id="KW-0238">DNA-binding</keyword>
<keyword evidence="6" id="KW-0539">Nucleus</keyword>
<evidence type="ECO:0000256" key="2">
    <source>
        <dbReference type="ARBA" id="ARBA00007163"/>
    </source>
</evidence>
<evidence type="ECO:0000259" key="8">
    <source>
        <dbReference type="PROSITE" id="PS50217"/>
    </source>
</evidence>
<feature type="compositionally biased region" description="Low complexity" evidence="7">
    <location>
        <begin position="119"/>
        <end position="131"/>
    </location>
</feature>
<comment type="subcellular location">
    <subcellularLocation>
        <location evidence="1">Nucleus</location>
    </subcellularLocation>
</comment>
<dbReference type="GO" id="GO:0003677">
    <property type="term" value="F:DNA binding"/>
    <property type="evidence" value="ECO:0007669"/>
    <property type="project" value="UniProtKB-KW"/>
</dbReference>
<comment type="caution">
    <text evidence="9">The sequence shown here is derived from an EMBL/GenBank/DDBJ whole genome shotgun (WGS) entry which is preliminary data.</text>
</comment>
<evidence type="ECO:0000256" key="1">
    <source>
        <dbReference type="ARBA" id="ARBA00004123"/>
    </source>
</evidence>
<feature type="region of interest" description="Disordered" evidence="7">
    <location>
        <begin position="208"/>
        <end position="228"/>
    </location>
</feature>
<name>A0A8H3IJN3_9LECA</name>
<dbReference type="PANTHER" id="PTHR47416">
    <property type="entry name" value="BASIC-LEUCINE ZIPPER TRANSCRIPTION FACTOR F-RELATED"/>
    <property type="match status" value="1"/>
</dbReference>
<accession>A0A8H3IJN3</accession>
<reference evidence="9" key="1">
    <citation type="submission" date="2021-03" db="EMBL/GenBank/DDBJ databases">
        <authorList>
            <person name="Tagirdzhanova G."/>
        </authorList>
    </citation>
    <scope>NUCLEOTIDE SEQUENCE</scope>
</reference>
<dbReference type="OrthoDB" id="644067at2759"/>
<dbReference type="Pfam" id="PF00170">
    <property type="entry name" value="bZIP_1"/>
    <property type="match status" value="1"/>
</dbReference>
<evidence type="ECO:0000313" key="9">
    <source>
        <dbReference type="EMBL" id="CAF9921263.1"/>
    </source>
</evidence>
<dbReference type="AlphaFoldDB" id="A0A8H3IJN3"/>
<evidence type="ECO:0000256" key="5">
    <source>
        <dbReference type="ARBA" id="ARBA00023163"/>
    </source>
</evidence>
<dbReference type="SUPFAM" id="SSF57959">
    <property type="entry name" value="Leucine zipper domain"/>
    <property type="match status" value="1"/>
</dbReference>
<evidence type="ECO:0000256" key="6">
    <source>
        <dbReference type="ARBA" id="ARBA00023242"/>
    </source>
</evidence>
<feature type="region of interest" description="Disordered" evidence="7">
    <location>
        <begin position="110"/>
        <end position="151"/>
    </location>
</feature>
<dbReference type="InterPro" id="IPR046347">
    <property type="entry name" value="bZIP_sf"/>
</dbReference>
<proteinExistence type="inferred from homology"/>
<dbReference type="CDD" id="cd14686">
    <property type="entry name" value="bZIP"/>
    <property type="match status" value="1"/>
</dbReference>
<comment type="similarity">
    <text evidence="2">Belongs to the bZIP family.</text>
</comment>
<evidence type="ECO:0000256" key="3">
    <source>
        <dbReference type="ARBA" id="ARBA00023015"/>
    </source>
</evidence>
<dbReference type="Proteomes" id="UP000664169">
    <property type="component" value="Unassembled WGS sequence"/>
</dbReference>
<dbReference type="GO" id="GO:0005634">
    <property type="term" value="C:nucleus"/>
    <property type="evidence" value="ECO:0007669"/>
    <property type="project" value="UniProtKB-SubCell"/>
</dbReference>
<sequence>MSPMIKLRRDSAEDSFQSTTDPAWNGFNFNTPVTNSMNQHTTPHTSFLHRNQSGLELNTSQSIGYNQHAPWPMSATSENFSPTTGIEQVPDFNNPFAVNQVGYQVNPPLVSPGPLRHGTFPTSPPFSASSSDGHDGRNNSIQGRPASPPFTSVASLLRRDGIRKKNARFDIPAERNLKTIDQLIHATNDELELKELKQQKRLLRNRQAALDSRQRKKQHTERLEEEKKHFSAAMTELEDALQEYKQREGEWIRKEEAWAATQQQYLTHFENLRMQQEELVRQHTLETVELRRKNAMLMDQIQRVESTAMSNASSSHGISTNHSDFDQMNLTSWDNLSMGHEFTIENSQATDQAEALKTTETEKPAASALLLMLLLCGAWVASRNNNTSTSTSVLPAIPDDMRAASATILDNLYKDSGVQLDGIVPSSKTVSNTSPKTVLSAIESAGPFASNLENLHQRLVAPSVQQLKDQAFSLTPSQYYAMTNTDAQYQQAYYDYQRNSKVLGGPVQQDGPTAAETYTRSLLRDKVSTRVLQDFARMVTQSQMESPVWKTESI</sequence>
<protein>
    <recommendedName>
        <fullName evidence="8">BZIP domain-containing protein</fullName>
    </recommendedName>
</protein>
<dbReference type="GO" id="GO:0003700">
    <property type="term" value="F:DNA-binding transcription factor activity"/>
    <property type="evidence" value="ECO:0007669"/>
    <property type="project" value="InterPro"/>
</dbReference>
<dbReference type="InterPro" id="IPR004827">
    <property type="entry name" value="bZIP"/>
</dbReference>
<dbReference type="PANTHER" id="PTHR47416:SF8">
    <property type="entry name" value="BASIC-LEUCINE ZIPPER TRANSCRIPTION FACTOR E-RELATED"/>
    <property type="match status" value="1"/>
</dbReference>
<dbReference type="EMBL" id="CAJPDQ010000016">
    <property type="protein sequence ID" value="CAF9921263.1"/>
    <property type="molecule type" value="Genomic_DNA"/>
</dbReference>
<keyword evidence="5" id="KW-0804">Transcription</keyword>
<dbReference type="PROSITE" id="PS50217">
    <property type="entry name" value="BZIP"/>
    <property type="match status" value="1"/>
</dbReference>
<keyword evidence="3" id="KW-0805">Transcription regulation</keyword>
<feature type="domain" description="BZIP" evidence="8">
    <location>
        <begin position="195"/>
        <end position="247"/>
    </location>
</feature>
<evidence type="ECO:0000256" key="7">
    <source>
        <dbReference type="SAM" id="MobiDB-lite"/>
    </source>
</evidence>
<evidence type="ECO:0000313" key="10">
    <source>
        <dbReference type="Proteomes" id="UP000664169"/>
    </source>
</evidence>
<keyword evidence="10" id="KW-1185">Reference proteome</keyword>
<evidence type="ECO:0000256" key="4">
    <source>
        <dbReference type="ARBA" id="ARBA00023125"/>
    </source>
</evidence>
<organism evidence="9 10">
    <name type="scientific">Gomphillus americanus</name>
    <dbReference type="NCBI Taxonomy" id="1940652"/>
    <lineage>
        <taxon>Eukaryota</taxon>
        <taxon>Fungi</taxon>
        <taxon>Dikarya</taxon>
        <taxon>Ascomycota</taxon>
        <taxon>Pezizomycotina</taxon>
        <taxon>Lecanoromycetes</taxon>
        <taxon>OSLEUM clade</taxon>
        <taxon>Ostropomycetidae</taxon>
        <taxon>Ostropales</taxon>
        <taxon>Graphidaceae</taxon>
        <taxon>Gomphilloideae</taxon>
        <taxon>Gomphillus</taxon>
    </lineage>
</organism>
<gene>
    <name evidence="9" type="ORF">GOMPHAMPRED_002273</name>
</gene>